<accession>A0ACC2JG05</accession>
<evidence type="ECO:0000313" key="1">
    <source>
        <dbReference type="EMBL" id="KAJ8126269.1"/>
    </source>
</evidence>
<proteinExistence type="predicted"/>
<gene>
    <name evidence="1" type="ORF">O1611_g7372</name>
</gene>
<keyword evidence="2" id="KW-1185">Reference proteome</keyword>
<comment type="caution">
    <text evidence="1">The sequence shown here is derived from an EMBL/GenBank/DDBJ whole genome shotgun (WGS) entry which is preliminary data.</text>
</comment>
<name>A0ACC2JG05_9PEZI</name>
<sequence>MSFLGTWSGANFVCVGEEVEPDDYPAGLFSAEELDELRPLRTNLRRCDDGWDYVQCNTPFALSHYADPSVSDITDFVDPRVEARRLLEHCESRDRSNDPVFVARGWRIIPRDSIYFPCDQPWILRNLTTKEFVRSEAIAIKPEYVQGPTISVVGFGEVIVLRTCWSSSQSTVRLNNISSLPRDVWAGHHFDITTLAKHEGEAGSAGWSDVSDEVATEIAEVWGHEFGADIRKGLWYWYQRRPNRAFFDVTPP</sequence>
<organism evidence="1 2">
    <name type="scientific">Lasiodiplodia mahajangana</name>
    <dbReference type="NCBI Taxonomy" id="1108764"/>
    <lineage>
        <taxon>Eukaryota</taxon>
        <taxon>Fungi</taxon>
        <taxon>Dikarya</taxon>
        <taxon>Ascomycota</taxon>
        <taxon>Pezizomycotina</taxon>
        <taxon>Dothideomycetes</taxon>
        <taxon>Dothideomycetes incertae sedis</taxon>
        <taxon>Botryosphaeriales</taxon>
        <taxon>Botryosphaeriaceae</taxon>
        <taxon>Lasiodiplodia</taxon>
    </lineage>
</organism>
<dbReference type="EMBL" id="JAPUUL010001939">
    <property type="protein sequence ID" value="KAJ8126269.1"/>
    <property type="molecule type" value="Genomic_DNA"/>
</dbReference>
<reference evidence="1" key="1">
    <citation type="submission" date="2022-12" db="EMBL/GenBank/DDBJ databases">
        <title>Genome Sequence of Lasiodiplodia mahajangana.</title>
        <authorList>
            <person name="Buettner E."/>
        </authorList>
    </citation>
    <scope>NUCLEOTIDE SEQUENCE</scope>
    <source>
        <strain evidence="1">VT137</strain>
    </source>
</reference>
<protein>
    <submittedName>
        <fullName evidence="1">Uncharacterized protein</fullName>
    </submittedName>
</protein>
<evidence type="ECO:0000313" key="2">
    <source>
        <dbReference type="Proteomes" id="UP001153332"/>
    </source>
</evidence>
<dbReference type="Proteomes" id="UP001153332">
    <property type="component" value="Unassembled WGS sequence"/>
</dbReference>